<dbReference type="AlphaFoldDB" id="A0AAJ0EQP2"/>
<organism evidence="2 3">
    <name type="scientific">Colletotrichum godetiae</name>
    <dbReference type="NCBI Taxonomy" id="1209918"/>
    <lineage>
        <taxon>Eukaryota</taxon>
        <taxon>Fungi</taxon>
        <taxon>Dikarya</taxon>
        <taxon>Ascomycota</taxon>
        <taxon>Pezizomycotina</taxon>
        <taxon>Sordariomycetes</taxon>
        <taxon>Hypocreomycetidae</taxon>
        <taxon>Glomerellales</taxon>
        <taxon>Glomerellaceae</taxon>
        <taxon>Colletotrichum</taxon>
        <taxon>Colletotrichum acutatum species complex</taxon>
    </lineage>
</organism>
<dbReference type="InterPro" id="IPR036409">
    <property type="entry name" value="Aldolase_II/adducin_N_sf"/>
</dbReference>
<sequence>MANRGISWDATVQIIQDLKDQGSMRLPKMHCDMYASRCSTQTPNSTTSDGGVVLSGIPKHPDFQSHRQWQCREGYVEGVSGHISVRDSEFPSSFWTNPLGRHFGLSKISDMILVELDVSVLVRERSAPPNPAGFLPAHKAIPDAYAACHCHSVHGKEPILIVGQTVGEVTSIFTSMERTCQVQLLAEDAAYGDSVPRKVLISDDEANFNFDIESDPDICHCEV</sequence>
<dbReference type="GeneID" id="85465270"/>
<dbReference type="GO" id="GO:0051015">
    <property type="term" value="F:actin filament binding"/>
    <property type="evidence" value="ECO:0007669"/>
    <property type="project" value="TreeGrafter"/>
</dbReference>
<gene>
    <name evidence="2" type="ORF">BDP55DRAFT_755278</name>
</gene>
<keyword evidence="3" id="KW-1185">Reference proteome</keyword>
<dbReference type="EMBL" id="JAHMHR010000057">
    <property type="protein sequence ID" value="KAK1659747.1"/>
    <property type="molecule type" value="Genomic_DNA"/>
</dbReference>
<dbReference type="Gene3D" id="3.40.225.10">
    <property type="entry name" value="Class II aldolase/adducin N-terminal domain"/>
    <property type="match status" value="1"/>
</dbReference>
<reference evidence="2" key="1">
    <citation type="submission" date="2021-06" db="EMBL/GenBank/DDBJ databases">
        <title>Comparative genomics, transcriptomics and evolutionary studies reveal genomic signatures of adaptation to plant cell wall in hemibiotrophic fungi.</title>
        <authorList>
            <consortium name="DOE Joint Genome Institute"/>
            <person name="Baroncelli R."/>
            <person name="Diaz J.F."/>
            <person name="Benocci T."/>
            <person name="Peng M."/>
            <person name="Battaglia E."/>
            <person name="Haridas S."/>
            <person name="Andreopoulos W."/>
            <person name="Labutti K."/>
            <person name="Pangilinan J."/>
            <person name="Floch G.L."/>
            <person name="Makela M.R."/>
            <person name="Henrissat B."/>
            <person name="Grigoriev I.V."/>
            <person name="Crouch J.A."/>
            <person name="De Vries R.P."/>
            <person name="Sukno S.A."/>
            <person name="Thon M.R."/>
        </authorList>
    </citation>
    <scope>NUCLEOTIDE SEQUENCE</scope>
    <source>
        <strain evidence="2">CBS 193.32</strain>
    </source>
</reference>
<dbReference type="GO" id="GO:0005856">
    <property type="term" value="C:cytoskeleton"/>
    <property type="evidence" value="ECO:0007669"/>
    <property type="project" value="TreeGrafter"/>
</dbReference>
<dbReference type="PANTHER" id="PTHR10672:SF25">
    <property type="entry name" value="MEIOTICALLY UP-REGULATED GENE 14 PROTEIN"/>
    <property type="match status" value="1"/>
</dbReference>
<evidence type="ECO:0000313" key="3">
    <source>
        <dbReference type="Proteomes" id="UP001224890"/>
    </source>
</evidence>
<feature type="domain" description="Class II aldolase/adducin N-terminal" evidence="1">
    <location>
        <begin position="72"/>
        <end position="155"/>
    </location>
</feature>
<dbReference type="Proteomes" id="UP001224890">
    <property type="component" value="Unassembled WGS sequence"/>
</dbReference>
<dbReference type="InterPro" id="IPR001303">
    <property type="entry name" value="Aldolase_II/adducin_N"/>
</dbReference>
<dbReference type="SUPFAM" id="SSF53639">
    <property type="entry name" value="AraD/HMP-PK domain-like"/>
    <property type="match status" value="1"/>
</dbReference>
<accession>A0AAJ0EQP2</accession>
<protein>
    <recommendedName>
        <fullName evidence="1">Class II aldolase/adducin N-terminal domain-containing protein</fullName>
    </recommendedName>
</protein>
<dbReference type="PANTHER" id="PTHR10672">
    <property type="entry name" value="ADDUCIN"/>
    <property type="match status" value="1"/>
</dbReference>
<proteinExistence type="predicted"/>
<comment type="caution">
    <text evidence="2">The sequence shown here is derived from an EMBL/GenBank/DDBJ whole genome shotgun (WGS) entry which is preliminary data.</text>
</comment>
<dbReference type="Pfam" id="PF00596">
    <property type="entry name" value="Aldolase_II"/>
    <property type="match status" value="1"/>
</dbReference>
<evidence type="ECO:0000313" key="2">
    <source>
        <dbReference type="EMBL" id="KAK1659747.1"/>
    </source>
</evidence>
<name>A0AAJ0EQP2_9PEZI</name>
<dbReference type="InterPro" id="IPR051017">
    <property type="entry name" value="Aldolase-II_Adducin_sf"/>
</dbReference>
<evidence type="ECO:0000259" key="1">
    <source>
        <dbReference type="Pfam" id="PF00596"/>
    </source>
</evidence>
<dbReference type="RefSeq" id="XP_060424511.1">
    <property type="nucleotide sequence ID" value="XM_060580744.1"/>
</dbReference>